<dbReference type="OrthoDB" id="7865239at2"/>
<feature type="transmembrane region" description="Helical" evidence="1">
    <location>
        <begin position="7"/>
        <end position="24"/>
    </location>
</feature>
<keyword evidence="1" id="KW-1133">Transmembrane helix</keyword>
<protein>
    <submittedName>
        <fullName evidence="2">Uncharacterized protein</fullName>
    </submittedName>
</protein>
<gene>
    <name evidence="2" type="ORF">SAMN04488042_11613</name>
</gene>
<dbReference type="EMBL" id="FOTQ01000016">
    <property type="protein sequence ID" value="SFM75457.1"/>
    <property type="molecule type" value="Genomic_DNA"/>
</dbReference>
<dbReference type="RefSeq" id="WP_093096992.1">
    <property type="nucleotide sequence ID" value="NZ_FOTQ01000016.1"/>
</dbReference>
<evidence type="ECO:0000313" key="3">
    <source>
        <dbReference type="Proteomes" id="UP000199144"/>
    </source>
</evidence>
<name>A0A1I4TFX4_9RHOB</name>
<keyword evidence="3" id="KW-1185">Reference proteome</keyword>
<feature type="transmembrane region" description="Helical" evidence="1">
    <location>
        <begin position="36"/>
        <end position="58"/>
    </location>
</feature>
<evidence type="ECO:0000313" key="2">
    <source>
        <dbReference type="EMBL" id="SFM75457.1"/>
    </source>
</evidence>
<accession>A0A1I4TFX4</accession>
<keyword evidence="1" id="KW-0812">Transmembrane</keyword>
<evidence type="ECO:0000256" key="1">
    <source>
        <dbReference type="SAM" id="Phobius"/>
    </source>
</evidence>
<reference evidence="2 3" key="1">
    <citation type="submission" date="2016-10" db="EMBL/GenBank/DDBJ databases">
        <authorList>
            <person name="de Groot N.N."/>
        </authorList>
    </citation>
    <scope>NUCLEOTIDE SEQUENCE [LARGE SCALE GENOMIC DNA]</scope>
    <source>
        <strain evidence="2 3">DSM 15283</strain>
    </source>
</reference>
<dbReference type="STRING" id="254406.SAMN04488042_11613"/>
<sequence length="132" mass="14041">MVELRTLLRLQALFAALSLGYLITSLLRRELTGDALSAAAIGPSIVMFIVYFGVLYIGKIGRVGWYRLGMIPALVLFGGGGVIANVLRYADSGLENYASNTTFAVAVAINGFGTALNIVALFGWFKTVNCTG</sequence>
<feature type="transmembrane region" description="Helical" evidence="1">
    <location>
        <begin position="102"/>
        <end position="125"/>
    </location>
</feature>
<dbReference type="AlphaFoldDB" id="A0A1I4TFX4"/>
<proteinExistence type="predicted"/>
<keyword evidence="1" id="KW-0472">Membrane</keyword>
<organism evidence="2 3">
    <name type="scientific">Shimia aestuarii</name>
    <dbReference type="NCBI Taxonomy" id="254406"/>
    <lineage>
        <taxon>Bacteria</taxon>
        <taxon>Pseudomonadati</taxon>
        <taxon>Pseudomonadota</taxon>
        <taxon>Alphaproteobacteria</taxon>
        <taxon>Rhodobacterales</taxon>
        <taxon>Roseobacteraceae</taxon>
    </lineage>
</organism>
<dbReference type="Proteomes" id="UP000199144">
    <property type="component" value="Unassembled WGS sequence"/>
</dbReference>
<feature type="transmembrane region" description="Helical" evidence="1">
    <location>
        <begin position="70"/>
        <end position="90"/>
    </location>
</feature>